<evidence type="ECO:0000256" key="3">
    <source>
        <dbReference type="ARBA" id="ARBA00022519"/>
    </source>
</evidence>
<dbReference type="PANTHER" id="PTHR33362">
    <property type="entry name" value="SIALIC ACID TRAP TRANSPORTER PERMEASE PROTEIN SIAT-RELATED"/>
    <property type="match status" value="1"/>
</dbReference>
<keyword evidence="2" id="KW-1003">Cell membrane</keyword>
<dbReference type="GO" id="GO:0022857">
    <property type="term" value="F:transmembrane transporter activity"/>
    <property type="evidence" value="ECO:0007669"/>
    <property type="project" value="TreeGrafter"/>
</dbReference>
<evidence type="ECO:0000256" key="6">
    <source>
        <dbReference type="ARBA" id="ARBA00023136"/>
    </source>
</evidence>
<feature type="transmembrane region" description="Helical" evidence="7">
    <location>
        <begin position="6"/>
        <end position="31"/>
    </location>
</feature>
<evidence type="ECO:0000313" key="9">
    <source>
        <dbReference type="EMBL" id="MCC2124668.1"/>
    </source>
</evidence>
<dbReference type="GO" id="GO:0005886">
    <property type="term" value="C:plasma membrane"/>
    <property type="evidence" value="ECO:0007669"/>
    <property type="project" value="UniProtKB-SubCell"/>
</dbReference>
<evidence type="ECO:0000256" key="7">
    <source>
        <dbReference type="SAM" id="Phobius"/>
    </source>
</evidence>
<dbReference type="NCBIfam" id="TIGR00786">
    <property type="entry name" value="dctM"/>
    <property type="match status" value="1"/>
</dbReference>
<keyword evidence="10" id="KW-1185">Reference proteome</keyword>
<evidence type="ECO:0000256" key="2">
    <source>
        <dbReference type="ARBA" id="ARBA00022475"/>
    </source>
</evidence>
<organism evidence="9 10">
    <name type="scientific">Hominiventricola filiformis</name>
    <dbReference type="NCBI Taxonomy" id="2885352"/>
    <lineage>
        <taxon>Bacteria</taxon>
        <taxon>Bacillati</taxon>
        <taxon>Bacillota</taxon>
        <taxon>Clostridia</taxon>
        <taxon>Lachnospirales</taxon>
        <taxon>Lachnospiraceae</taxon>
        <taxon>Hominiventricola</taxon>
    </lineage>
</organism>
<reference evidence="9 10" key="1">
    <citation type="submission" date="2021-10" db="EMBL/GenBank/DDBJ databases">
        <title>Anaerobic single-cell dispensing facilitates the cultivation of human gut bacteria.</title>
        <authorList>
            <person name="Afrizal A."/>
        </authorList>
    </citation>
    <scope>NUCLEOTIDE SEQUENCE [LARGE SCALE GENOMIC DNA]</scope>
    <source>
        <strain evidence="9 10">CLA-AA-H276</strain>
    </source>
</reference>
<keyword evidence="3" id="KW-0997">Cell inner membrane</keyword>
<evidence type="ECO:0000313" key="10">
    <source>
        <dbReference type="Proteomes" id="UP001198220"/>
    </source>
</evidence>
<feature type="transmembrane region" description="Helical" evidence="7">
    <location>
        <begin position="276"/>
        <end position="293"/>
    </location>
</feature>
<feature type="transmembrane region" description="Helical" evidence="7">
    <location>
        <begin position="135"/>
        <end position="157"/>
    </location>
</feature>
<dbReference type="RefSeq" id="WP_308458256.1">
    <property type="nucleotide sequence ID" value="NZ_JAJEPS010000001.1"/>
</dbReference>
<keyword evidence="4 7" id="KW-0812">Transmembrane</keyword>
<dbReference type="EMBL" id="JAJEPS010000001">
    <property type="protein sequence ID" value="MCC2124668.1"/>
    <property type="molecule type" value="Genomic_DNA"/>
</dbReference>
<dbReference type="InterPro" id="IPR004681">
    <property type="entry name" value="TRAP_DctM"/>
</dbReference>
<proteinExistence type="predicted"/>
<protein>
    <submittedName>
        <fullName evidence="9">TRAP transporter large permease</fullName>
    </submittedName>
</protein>
<accession>A0AAE3D8G0</accession>
<evidence type="ECO:0000256" key="4">
    <source>
        <dbReference type="ARBA" id="ARBA00022692"/>
    </source>
</evidence>
<evidence type="ECO:0000256" key="5">
    <source>
        <dbReference type="ARBA" id="ARBA00022989"/>
    </source>
</evidence>
<dbReference type="PIRSF" id="PIRSF006066">
    <property type="entry name" value="HI0050"/>
    <property type="match status" value="1"/>
</dbReference>
<comment type="subcellular location">
    <subcellularLocation>
        <location evidence="1">Cell inner membrane</location>
        <topology evidence="1">Multi-pass membrane protein</topology>
    </subcellularLocation>
</comment>
<evidence type="ECO:0000256" key="1">
    <source>
        <dbReference type="ARBA" id="ARBA00004429"/>
    </source>
</evidence>
<feature type="transmembrane region" description="Helical" evidence="7">
    <location>
        <begin position="396"/>
        <end position="420"/>
    </location>
</feature>
<feature type="transmembrane region" description="Helical" evidence="7">
    <location>
        <begin position="52"/>
        <end position="71"/>
    </location>
</feature>
<dbReference type="Proteomes" id="UP001198220">
    <property type="component" value="Unassembled WGS sequence"/>
</dbReference>
<evidence type="ECO:0000259" key="8">
    <source>
        <dbReference type="Pfam" id="PF06808"/>
    </source>
</evidence>
<feature type="transmembrane region" description="Helical" evidence="7">
    <location>
        <begin position="169"/>
        <end position="191"/>
    </location>
</feature>
<feature type="transmembrane region" description="Helical" evidence="7">
    <location>
        <begin position="240"/>
        <end position="256"/>
    </location>
</feature>
<name>A0AAE3D8G0_9FIRM</name>
<dbReference type="Pfam" id="PF06808">
    <property type="entry name" value="DctM"/>
    <property type="match status" value="1"/>
</dbReference>
<comment type="caution">
    <text evidence="9">The sequence shown here is derived from an EMBL/GenBank/DDBJ whole genome shotgun (WGS) entry which is preliminary data.</text>
</comment>
<dbReference type="PANTHER" id="PTHR33362:SF4">
    <property type="entry name" value="2,3-DIKETO-L-GULONATE TRAP TRANSPORTER LARGE PERMEASE PROTEIN YIAN"/>
    <property type="match status" value="1"/>
</dbReference>
<dbReference type="InterPro" id="IPR010656">
    <property type="entry name" value="DctM"/>
</dbReference>
<feature type="transmembrane region" description="Helical" evidence="7">
    <location>
        <begin position="355"/>
        <end position="376"/>
    </location>
</feature>
<feature type="transmembrane region" description="Helical" evidence="7">
    <location>
        <begin position="313"/>
        <end position="343"/>
    </location>
</feature>
<keyword evidence="5 7" id="KW-1133">Transmembrane helix</keyword>
<dbReference type="AlphaFoldDB" id="A0AAE3D8G0"/>
<feature type="domain" description="TRAP C4-dicarboxylate transport system permease DctM subunit" evidence="8">
    <location>
        <begin position="5"/>
        <end position="415"/>
    </location>
</feature>
<gene>
    <name evidence="9" type="ORF">LKD36_00575</name>
</gene>
<keyword evidence="6 7" id="KW-0472">Membrane</keyword>
<sequence>MVLVFIVFLCLLVLGVPVAFSIGAAGVLFFLQHSNLPATIVAQLPISQTQTVAMLAIPLFILAGNLMNAGGVTSRLVELATLLTGHMRAGLAQVSVVLSTLMGGISGSATADAAMEARLLGPDMLKRGYSKGFTANALTFPSLITATIPPGVGLILFGTTGGVSIGQLFASGLTVGIIMMVIMMVTVNLVARHHGYLPEREHAAHPIEILHSLKETIWALMFPLLMLFGIRLGFFTASEVGSFACVYAIVIGLFVYKELTWERFLGALDDTAKDMGAIMLIISMSGLFGYGIPIDKVPQTVTSLMMNVTSNGHLILCLIIILLLFLGMFMEGATTIILLTPILIPLVESVGIDPVHLGVLMCMMTTLAVNTPPVGISMYTVNTILDVPLKDYCKEMVPFLIATMLMVLTLAFTPEVIMFLPELFF</sequence>